<comment type="caution">
    <text evidence="3">The sequence shown here is derived from an EMBL/GenBank/DDBJ whole genome shotgun (WGS) entry which is preliminary data.</text>
</comment>
<evidence type="ECO:0000259" key="2">
    <source>
        <dbReference type="Pfam" id="PF03713"/>
    </source>
</evidence>
<keyword evidence="4" id="KW-1185">Reference proteome</keyword>
<dbReference type="PANTHER" id="PTHR36933:SF1">
    <property type="entry name" value="SLL0788 PROTEIN"/>
    <property type="match status" value="1"/>
</dbReference>
<dbReference type="PROSITE" id="PS51257">
    <property type="entry name" value="PROKAR_LIPOPROTEIN"/>
    <property type="match status" value="1"/>
</dbReference>
<evidence type="ECO:0000313" key="3">
    <source>
        <dbReference type="EMBL" id="GGF94965.1"/>
    </source>
</evidence>
<keyword evidence="1" id="KW-0732">Signal</keyword>
<accession>A0A917FPM9</accession>
<sequence>MQLSRAVVAVGLVLTAVGCSSAAPSHNDADAAFVLHMLPHHQRALEVAALAAATASDPRVTAFGERIVSEQTPEEQNLTRWVDDLDLPVQPDDSTMADGYIDDTAFARLKTESGTTFDRDFLLLSALSEEGAAAMANVELQGGTYEPALTLAQSISTAPDTQIPELRDLANQLP</sequence>
<name>A0A917FPM9_9NOCA</name>
<dbReference type="InterPro" id="IPR005183">
    <property type="entry name" value="DUF305_CopM-like"/>
</dbReference>
<dbReference type="PANTHER" id="PTHR36933">
    <property type="entry name" value="SLL0788 PROTEIN"/>
    <property type="match status" value="1"/>
</dbReference>
<feature type="chain" id="PRO_5038139113" description="DUF305 domain-containing protein" evidence="1">
    <location>
        <begin position="23"/>
        <end position="174"/>
    </location>
</feature>
<dbReference type="EMBL" id="BMCU01000001">
    <property type="protein sequence ID" value="GGF94965.1"/>
    <property type="molecule type" value="Genomic_DNA"/>
</dbReference>
<reference evidence="3" key="1">
    <citation type="journal article" date="2014" name="Int. J. Syst. Evol. Microbiol.">
        <title>Complete genome sequence of Corynebacterium casei LMG S-19264T (=DSM 44701T), isolated from a smear-ripened cheese.</title>
        <authorList>
            <consortium name="US DOE Joint Genome Institute (JGI-PGF)"/>
            <person name="Walter F."/>
            <person name="Albersmeier A."/>
            <person name="Kalinowski J."/>
            <person name="Ruckert C."/>
        </authorList>
    </citation>
    <scope>NUCLEOTIDE SEQUENCE</scope>
    <source>
        <strain evidence="3">CCM 7905</strain>
    </source>
</reference>
<organism evidence="3 4">
    <name type="scientific">Rhodococcoides trifolii</name>
    <dbReference type="NCBI Taxonomy" id="908250"/>
    <lineage>
        <taxon>Bacteria</taxon>
        <taxon>Bacillati</taxon>
        <taxon>Actinomycetota</taxon>
        <taxon>Actinomycetes</taxon>
        <taxon>Mycobacteriales</taxon>
        <taxon>Nocardiaceae</taxon>
        <taxon>Rhodococcoides</taxon>
    </lineage>
</organism>
<evidence type="ECO:0000256" key="1">
    <source>
        <dbReference type="SAM" id="SignalP"/>
    </source>
</evidence>
<feature type="signal peptide" evidence="1">
    <location>
        <begin position="1"/>
        <end position="22"/>
    </location>
</feature>
<feature type="domain" description="DUF305" evidence="2">
    <location>
        <begin position="30"/>
        <end position="169"/>
    </location>
</feature>
<dbReference type="InterPro" id="IPR012347">
    <property type="entry name" value="Ferritin-like"/>
</dbReference>
<dbReference type="Proteomes" id="UP000654257">
    <property type="component" value="Unassembled WGS sequence"/>
</dbReference>
<reference evidence="3" key="2">
    <citation type="submission" date="2020-09" db="EMBL/GenBank/DDBJ databases">
        <authorList>
            <person name="Sun Q."/>
            <person name="Sedlacek I."/>
        </authorList>
    </citation>
    <scope>NUCLEOTIDE SEQUENCE</scope>
    <source>
        <strain evidence="3">CCM 7905</strain>
    </source>
</reference>
<dbReference type="Pfam" id="PF03713">
    <property type="entry name" value="DUF305"/>
    <property type="match status" value="1"/>
</dbReference>
<dbReference type="Gene3D" id="1.20.1260.10">
    <property type="match status" value="1"/>
</dbReference>
<protein>
    <recommendedName>
        <fullName evidence="2">DUF305 domain-containing protein</fullName>
    </recommendedName>
</protein>
<dbReference type="AlphaFoldDB" id="A0A917FPM9"/>
<gene>
    <name evidence="3" type="ORF">GCM10007304_06010</name>
</gene>
<proteinExistence type="predicted"/>
<dbReference type="RefSeq" id="WP_188543193.1">
    <property type="nucleotide sequence ID" value="NZ_BMCU01000001.1"/>
</dbReference>
<evidence type="ECO:0000313" key="4">
    <source>
        <dbReference type="Proteomes" id="UP000654257"/>
    </source>
</evidence>